<accession>A0ABU1FSJ7</accession>
<dbReference type="Pfam" id="PF02391">
    <property type="entry name" value="MoaE"/>
    <property type="match status" value="1"/>
</dbReference>
<sequence>MTVVHTGISETPLDPARAEAEAWDEAAGAVVVFSGIVRNHDGGHDVDRLSYTAHPSAAETLQKVAEQTASSHPGVRIWAEHRVGPLKIGDHALVAAVASAHRAEAFAACADLVETIKAQVPIWKEQFFADGSKEWVGLP</sequence>
<evidence type="ECO:0000313" key="2">
    <source>
        <dbReference type="Proteomes" id="UP001260872"/>
    </source>
</evidence>
<organism evidence="1 2">
    <name type="scientific">Nesterenkonia flava</name>
    <dbReference type="NCBI Taxonomy" id="469799"/>
    <lineage>
        <taxon>Bacteria</taxon>
        <taxon>Bacillati</taxon>
        <taxon>Actinomycetota</taxon>
        <taxon>Actinomycetes</taxon>
        <taxon>Micrococcales</taxon>
        <taxon>Micrococcaceae</taxon>
        <taxon>Nesterenkonia</taxon>
    </lineage>
</organism>
<dbReference type="InterPro" id="IPR003448">
    <property type="entry name" value="Mopterin_biosynth_MoaE"/>
</dbReference>
<dbReference type="Gene3D" id="3.90.1170.40">
    <property type="entry name" value="Molybdopterin biosynthesis MoaE subunit"/>
    <property type="match status" value="1"/>
</dbReference>
<comment type="caution">
    <text evidence="1">The sequence shown here is derived from an EMBL/GenBank/DDBJ whole genome shotgun (WGS) entry which is preliminary data.</text>
</comment>
<evidence type="ECO:0000313" key="1">
    <source>
        <dbReference type="EMBL" id="MDR5711604.1"/>
    </source>
</evidence>
<gene>
    <name evidence="1" type="ORF">RH857_05585</name>
</gene>
<name>A0ABU1FSJ7_9MICC</name>
<dbReference type="InterPro" id="IPR036563">
    <property type="entry name" value="MoaE_sf"/>
</dbReference>
<dbReference type="Proteomes" id="UP001260872">
    <property type="component" value="Unassembled WGS sequence"/>
</dbReference>
<reference evidence="2" key="1">
    <citation type="submission" date="2023-07" db="EMBL/GenBank/DDBJ databases">
        <title>Description of three actinobacteria isolated from air of manufacturing shop in a pharmaceutical factory.</title>
        <authorList>
            <person name="Zhang D.-F."/>
        </authorList>
    </citation>
    <scope>NUCLEOTIDE SEQUENCE [LARGE SCALE GENOMIC DNA]</scope>
    <source>
        <strain evidence="2">CCTCC AB 207010</strain>
    </source>
</reference>
<protein>
    <submittedName>
        <fullName evidence="1">Molybdenum cofactor biosynthesis protein MoaE</fullName>
    </submittedName>
</protein>
<dbReference type="SUPFAM" id="SSF54690">
    <property type="entry name" value="Molybdopterin synthase subunit MoaE"/>
    <property type="match status" value="1"/>
</dbReference>
<proteinExistence type="predicted"/>
<dbReference type="PANTHER" id="PTHR23404">
    <property type="entry name" value="MOLYBDOPTERIN SYNTHASE RELATED"/>
    <property type="match status" value="1"/>
</dbReference>
<dbReference type="EMBL" id="JAVKGT010000011">
    <property type="protein sequence ID" value="MDR5711604.1"/>
    <property type="molecule type" value="Genomic_DNA"/>
</dbReference>
<dbReference type="RefSeq" id="WP_310536987.1">
    <property type="nucleotide sequence ID" value="NZ_BAAAOC010000009.1"/>
</dbReference>
<keyword evidence="2" id="KW-1185">Reference proteome</keyword>
<dbReference type="CDD" id="cd00756">
    <property type="entry name" value="MoaE"/>
    <property type="match status" value="1"/>
</dbReference>